<dbReference type="Pfam" id="PF01520">
    <property type="entry name" value="Amidase_3"/>
    <property type="match status" value="1"/>
</dbReference>
<gene>
    <name evidence="2" type="ORF">vBBceSLY1_00047</name>
</gene>
<dbReference type="SMR" id="A0AAE9LUP3"/>
<evidence type="ECO:0000313" key="3">
    <source>
        <dbReference type="Proteomes" id="UP001214971"/>
    </source>
</evidence>
<dbReference type="GO" id="GO:0009253">
    <property type="term" value="P:peptidoglycan catabolic process"/>
    <property type="evidence" value="ECO:0007669"/>
    <property type="project" value="InterPro"/>
</dbReference>
<proteinExistence type="predicted"/>
<dbReference type="GO" id="GO:0008745">
    <property type="term" value="F:N-acetylmuramoyl-L-alanine amidase activity"/>
    <property type="evidence" value="ECO:0007669"/>
    <property type="project" value="InterPro"/>
</dbReference>
<protein>
    <submittedName>
        <fullName evidence="2">N-acetylmuramoyl-L-alanine amidase</fullName>
    </submittedName>
</protein>
<dbReference type="SUPFAM" id="SSF53187">
    <property type="entry name" value="Zn-dependent exopeptidases"/>
    <property type="match status" value="1"/>
</dbReference>
<dbReference type="InterPro" id="IPR002508">
    <property type="entry name" value="MurNAc-LAA_cat"/>
</dbReference>
<dbReference type="InterPro" id="IPR050695">
    <property type="entry name" value="N-acetylmuramoyl_amidase_3"/>
</dbReference>
<accession>A0AAE9LUP3</accession>
<dbReference type="CDD" id="cd02696">
    <property type="entry name" value="MurNAc-LAA"/>
    <property type="match status" value="1"/>
</dbReference>
<dbReference type="Proteomes" id="UP001214971">
    <property type="component" value="Segment"/>
</dbReference>
<evidence type="ECO:0000259" key="1">
    <source>
        <dbReference type="SMART" id="SM00646"/>
    </source>
</evidence>
<reference evidence="2" key="1">
    <citation type="submission" date="2022-04" db="EMBL/GenBank/DDBJ databases">
        <authorList>
            <person name="Yang M."/>
            <person name="Tan S."/>
        </authorList>
    </citation>
    <scope>NUCLEOTIDE SEQUENCE</scope>
</reference>
<evidence type="ECO:0000313" key="2">
    <source>
        <dbReference type="EMBL" id="USL89266.1"/>
    </source>
</evidence>
<name>A0AAE9LUP3_9CAUD</name>
<dbReference type="PANTHER" id="PTHR30404">
    <property type="entry name" value="N-ACETYLMURAMOYL-L-ALANINE AMIDASE"/>
    <property type="match status" value="1"/>
</dbReference>
<sequence length="256" mass="27682">MAYNTVTVHAGHVKGQGAVGSGYVESTVARQFVPILRAAFDKVGQRTVDCTDDVSTTQDANINRLIKLCNAVDSNSRLDISLHFNASPGGTGVEVLYYDQVDLARRVSAGIAKAAGFRDRGPKERKDLGVLRGTNAPAILIELAFIDNADDMRKFFANIQAIANAIVQAVTGKTVSGGGENVSTAPWVLKTGGIGVPEAQECMNKLAEFGTKGSLKYEGDGIFYVISDPVSDRNKLGALHWYFADYRKWFVELYQV</sequence>
<keyword evidence="3" id="KW-1185">Reference proteome</keyword>
<dbReference type="EMBL" id="ON366410">
    <property type="protein sequence ID" value="USL89266.1"/>
    <property type="molecule type" value="Genomic_DNA"/>
</dbReference>
<organism evidence="2 3">
    <name type="scientific">Bacillus phage vB_BceS_LY1</name>
    <dbReference type="NCBI Taxonomy" id="2950459"/>
    <lineage>
        <taxon>Viruses</taxon>
        <taxon>Duplodnaviria</taxon>
        <taxon>Heunggongvirae</taxon>
        <taxon>Uroviricota</taxon>
        <taxon>Caudoviricetes</taxon>
        <taxon>Gutmannvirinae</taxon>
        <taxon>Layangavirus</taxon>
        <taxon>Layangavirus LY1</taxon>
    </lineage>
</organism>
<dbReference type="Gene3D" id="3.30.70.2030">
    <property type="match status" value="1"/>
</dbReference>
<feature type="domain" description="MurNAc-LAA" evidence="1">
    <location>
        <begin position="68"/>
        <end position="171"/>
    </location>
</feature>
<dbReference type="PANTHER" id="PTHR30404:SF8">
    <property type="entry name" value="AUTOLYSIN PH-RELATED"/>
    <property type="match status" value="1"/>
</dbReference>
<dbReference type="Gene3D" id="3.40.630.40">
    <property type="entry name" value="Zn-dependent exopeptidases"/>
    <property type="match status" value="1"/>
</dbReference>
<dbReference type="SMART" id="SM00646">
    <property type="entry name" value="Ami_3"/>
    <property type="match status" value="1"/>
</dbReference>